<name>A0AAD8ADF5_DIPPU</name>
<gene>
    <name evidence="2" type="ORF">L9F63_011990</name>
</gene>
<dbReference type="AlphaFoldDB" id="A0AAD8ADF5"/>
<evidence type="ECO:0000256" key="1">
    <source>
        <dbReference type="SAM" id="MobiDB-lite"/>
    </source>
</evidence>
<dbReference type="Proteomes" id="UP001233999">
    <property type="component" value="Unassembled WGS sequence"/>
</dbReference>
<feature type="compositionally biased region" description="Polar residues" evidence="1">
    <location>
        <begin position="21"/>
        <end position="32"/>
    </location>
</feature>
<keyword evidence="3" id="KW-1185">Reference proteome</keyword>
<feature type="non-terminal residue" evidence="2">
    <location>
        <position position="1"/>
    </location>
</feature>
<proteinExistence type="predicted"/>
<sequence>TCLPQLRRASSTRLRIRKHSQSSLRQGSNSWKRSPLKMPSAVEGETSGRNATDIISVVIQASDSVMQQHRDDTGNTNSLHLPYNMFKVTSIQVNTVPYPSSIRRVNKGSTMEWFCKLQLHYCTHALYDLVHGHPNAAHNSEMKHVQKKWYRKFSCLHYNPGFR</sequence>
<feature type="non-terminal residue" evidence="2">
    <location>
        <position position="163"/>
    </location>
</feature>
<accession>A0AAD8ADF5</accession>
<reference evidence="2" key="2">
    <citation type="submission" date="2023-05" db="EMBL/GenBank/DDBJ databases">
        <authorList>
            <person name="Fouks B."/>
        </authorList>
    </citation>
    <scope>NUCLEOTIDE SEQUENCE</scope>
    <source>
        <strain evidence="2">Stay&amp;Tobe</strain>
        <tissue evidence="2">Testes</tissue>
    </source>
</reference>
<comment type="caution">
    <text evidence="2">The sequence shown here is derived from an EMBL/GenBank/DDBJ whole genome shotgun (WGS) entry which is preliminary data.</text>
</comment>
<dbReference type="EMBL" id="JASPKZ010001951">
    <property type="protein sequence ID" value="KAJ9596991.1"/>
    <property type="molecule type" value="Genomic_DNA"/>
</dbReference>
<protein>
    <submittedName>
        <fullName evidence="2">Uncharacterized protein</fullName>
    </submittedName>
</protein>
<organism evidence="2 3">
    <name type="scientific">Diploptera punctata</name>
    <name type="common">Pacific beetle cockroach</name>
    <dbReference type="NCBI Taxonomy" id="6984"/>
    <lineage>
        <taxon>Eukaryota</taxon>
        <taxon>Metazoa</taxon>
        <taxon>Ecdysozoa</taxon>
        <taxon>Arthropoda</taxon>
        <taxon>Hexapoda</taxon>
        <taxon>Insecta</taxon>
        <taxon>Pterygota</taxon>
        <taxon>Neoptera</taxon>
        <taxon>Polyneoptera</taxon>
        <taxon>Dictyoptera</taxon>
        <taxon>Blattodea</taxon>
        <taxon>Blaberoidea</taxon>
        <taxon>Blaberidae</taxon>
        <taxon>Diplopterinae</taxon>
        <taxon>Diploptera</taxon>
    </lineage>
</organism>
<reference evidence="2" key="1">
    <citation type="journal article" date="2023" name="IScience">
        <title>Live-bearing cockroach genome reveals convergent evolutionary mechanisms linked to viviparity in insects and beyond.</title>
        <authorList>
            <person name="Fouks B."/>
            <person name="Harrison M.C."/>
            <person name="Mikhailova A.A."/>
            <person name="Marchal E."/>
            <person name="English S."/>
            <person name="Carruthers M."/>
            <person name="Jennings E.C."/>
            <person name="Chiamaka E.L."/>
            <person name="Frigard R.A."/>
            <person name="Pippel M."/>
            <person name="Attardo G.M."/>
            <person name="Benoit J.B."/>
            <person name="Bornberg-Bauer E."/>
            <person name="Tobe S.S."/>
        </authorList>
    </citation>
    <scope>NUCLEOTIDE SEQUENCE</scope>
    <source>
        <strain evidence="2">Stay&amp;Tobe</strain>
    </source>
</reference>
<evidence type="ECO:0000313" key="2">
    <source>
        <dbReference type="EMBL" id="KAJ9596991.1"/>
    </source>
</evidence>
<evidence type="ECO:0000313" key="3">
    <source>
        <dbReference type="Proteomes" id="UP001233999"/>
    </source>
</evidence>
<feature type="region of interest" description="Disordered" evidence="1">
    <location>
        <begin position="9"/>
        <end position="47"/>
    </location>
</feature>